<dbReference type="GO" id="GO:0046872">
    <property type="term" value="F:metal ion binding"/>
    <property type="evidence" value="ECO:0007669"/>
    <property type="project" value="UniProtKB-KW"/>
</dbReference>
<keyword evidence="12" id="KW-1185">Reference proteome</keyword>
<dbReference type="RefSeq" id="WP_154240638.1">
    <property type="nucleotide sequence ID" value="NZ_CALJPI010000280.1"/>
</dbReference>
<comment type="caution">
    <text evidence="9">The sequence shown here is derived from an EMBL/GenBank/DDBJ whole genome shotgun (WGS) entry which is preliminary data.</text>
</comment>
<keyword evidence="3 5" id="KW-0378">Hydrolase</keyword>
<evidence type="ECO:0000256" key="5">
    <source>
        <dbReference type="PIRNR" id="PIRNR038994"/>
    </source>
</evidence>
<evidence type="ECO:0000313" key="9">
    <source>
        <dbReference type="EMBL" id="MSA91329.1"/>
    </source>
</evidence>
<feature type="active site" description="Proton donor/acceptor" evidence="6">
    <location>
        <position position="263"/>
    </location>
</feature>
<dbReference type="SUPFAM" id="SSF51556">
    <property type="entry name" value="Metallo-dependent hydrolases"/>
    <property type="match status" value="1"/>
</dbReference>
<feature type="binding site" evidence="7">
    <location>
        <position position="205"/>
    </location>
    <ligand>
        <name>Zn(2+)</name>
        <dbReference type="ChEBI" id="CHEBI:29105"/>
    </ligand>
</feature>
<evidence type="ECO:0000256" key="1">
    <source>
        <dbReference type="ARBA" id="ARBA00010716"/>
    </source>
</evidence>
<dbReference type="InterPro" id="IPR011059">
    <property type="entry name" value="Metal-dep_hydrolase_composite"/>
</dbReference>
<dbReference type="GO" id="GO:0008448">
    <property type="term" value="F:N-acetylglucosamine-6-phosphate deacetylase activity"/>
    <property type="evidence" value="ECO:0007669"/>
    <property type="project" value="InterPro"/>
</dbReference>
<reference evidence="11 12" key="1">
    <citation type="journal article" date="2019" name="Nat. Med.">
        <title>A library of human gut bacterial isolates paired with longitudinal multiomics data enables mechanistic microbiome research.</title>
        <authorList>
            <person name="Poyet M."/>
            <person name="Groussin M."/>
            <person name="Gibbons S.M."/>
            <person name="Avila-Pacheco J."/>
            <person name="Jiang X."/>
            <person name="Kearney S.M."/>
            <person name="Perrotta A.R."/>
            <person name="Berdy B."/>
            <person name="Zhao S."/>
            <person name="Lieberman T.D."/>
            <person name="Swanson P.K."/>
            <person name="Smith M."/>
            <person name="Roesemann S."/>
            <person name="Alexander J.E."/>
            <person name="Rich S.A."/>
            <person name="Livny J."/>
            <person name="Vlamakis H."/>
            <person name="Clish C."/>
            <person name="Bullock K."/>
            <person name="Deik A."/>
            <person name="Scott J."/>
            <person name="Pierce K.A."/>
            <person name="Xavier R.J."/>
            <person name="Alm E.J."/>
        </authorList>
    </citation>
    <scope>NUCLEOTIDE SEQUENCE [LARGE SCALE GENOMIC DNA]</scope>
    <source>
        <strain evidence="9 11">BIOML-A4</strain>
        <strain evidence="10 12">BIOML-A5</strain>
    </source>
</reference>
<dbReference type="PANTHER" id="PTHR11113">
    <property type="entry name" value="N-ACETYLGLUCOSAMINE-6-PHOSPHATE DEACETYLASE"/>
    <property type="match status" value="1"/>
</dbReference>
<dbReference type="Gene3D" id="3.20.20.140">
    <property type="entry name" value="Metal-dependent hydrolases"/>
    <property type="match status" value="1"/>
</dbReference>
<dbReference type="EMBL" id="WKPJ01000053">
    <property type="protein sequence ID" value="MSA91329.1"/>
    <property type="molecule type" value="Genomic_DNA"/>
</dbReference>
<evidence type="ECO:0000256" key="7">
    <source>
        <dbReference type="PIRSR" id="PIRSR038994-3"/>
    </source>
</evidence>
<evidence type="ECO:0000313" key="10">
    <source>
        <dbReference type="EMBL" id="MSC35106.1"/>
    </source>
</evidence>
<gene>
    <name evidence="10" type="ORF">GKD88_18490</name>
    <name evidence="9" type="ORF">GKE08_18580</name>
</gene>
<dbReference type="GO" id="GO:0006046">
    <property type="term" value="P:N-acetylglucosamine catabolic process"/>
    <property type="evidence" value="ECO:0007669"/>
    <property type="project" value="TreeGrafter"/>
</dbReference>
<keyword evidence="2 7" id="KW-0479">Metal-binding</keyword>
<dbReference type="Proteomes" id="UP000433575">
    <property type="component" value="Unassembled WGS sequence"/>
</dbReference>
<name>A0A6N7SC33_9FIRM</name>
<dbReference type="SUPFAM" id="SSF51338">
    <property type="entry name" value="Composite domain of metallo-dependent hydrolases"/>
    <property type="match status" value="1"/>
</dbReference>
<sequence>MIIYSERVCLPDGIRPAYLIEENGRIKAVAGKEAGLKADVDYGNQRIIPGIIDTHNHGAAGYRFDDANEEELKQLLKAQAAHGVTAILPTTTIVSQFPILAKLAEETLDGARIAGIHSEGPWGARVGEKGINTGYPPVDLDHAKKMIEEAHGKLVLVDIAPEVPGALEAIDYFVSQDVTVAAYHTNANYAEANRGIDHGITVATHLGNVMTGLHHRDIGTMGACILRDEVDCELICDGLHVCLPMIQLIMKMKDHDRIMLVSDNGAFLGAPVGHYKGGKKNENSDRAVLEVTPEGFVLSQTGRLTGSSMPVLYGIGNLVEKLHMPLEEVVRMSSANPARKYNLKNKGELAVDKDLDLVVIDEDYNVVATYVEGRKVFDRAVEKSPFNESFLQEYKID</sequence>
<feature type="binding site" evidence="7">
    <location>
        <position position="119"/>
    </location>
    <ligand>
        <name>Zn(2+)</name>
        <dbReference type="ChEBI" id="CHEBI:29105"/>
    </ligand>
</feature>
<dbReference type="PIRSF" id="PIRSF038994">
    <property type="entry name" value="NagA"/>
    <property type="match status" value="1"/>
</dbReference>
<evidence type="ECO:0000313" key="11">
    <source>
        <dbReference type="Proteomes" id="UP000433575"/>
    </source>
</evidence>
<evidence type="ECO:0000256" key="4">
    <source>
        <dbReference type="ARBA" id="ARBA00023277"/>
    </source>
</evidence>
<dbReference type="InterPro" id="IPR032466">
    <property type="entry name" value="Metal_Hydrolase"/>
</dbReference>
<evidence type="ECO:0000256" key="2">
    <source>
        <dbReference type="ARBA" id="ARBA00022723"/>
    </source>
</evidence>
<accession>A0A6N7SC33</accession>
<comment type="cofactor">
    <cofactor evidence="7">
        <name>a divalent metal cation</name>
        <dbReference type="ChEBI" id="CHEBI:60240"/>
    </cofactor>
    <text evidence="7">Binds 1 divalent metal cation per subunit.</text>
</comment>
<evidence type="ECO:0000256" key="3">
    <source>
        <dbReference type="ARBA" id="ARBA00022801"/>
    </source>
</evidence>
<proteinExistence type="inferred from homology"/>
<dbReference type="EMBL" id="WKPI01000056">
    <property type="protein sequence ID" value="MSC35106.1"/>
    <property type="molecule type" value="Genomic_DNA"/>
</dbReference>
<dbReference type="OrthoDB" id="9776488at2"/>
<organism evidence="9 11">
    <name type="scientific">Holdemania massiliensis</name>
    <dbReference type="NCBI Taxonomy" id="1468449"/>
    <lineage>
        <taxon>Bacteria</taxon>
        <taxon>Bacillati</taxon>
        <taxon>Bacillota</taxon>
        <taxon>Erysipelotrichia</taxon>
        <taxon>Erysipelotrichales</taxon>
        <taxon>Erysipelotrichaceae</taxon>
        <taxon>Holdemania</taxon>
    </lineage>
</organism>
<keyword evidence="4 5" id="KW-0119">Carbohydrate metabolism</keyword>
<dbReference type="InterPro" id="IPR006680">
    <property type="entry name" value="Amidohydro-rel"/>
</dbReference>
<dbReference type="Pfam" id="PF01979">
    <property type="entry name" value="Amidohydro_1"/>
    <property type="match status" value="1"/>
</dbReference>
<feature type="domain" description="Amidohydrolase-related" evidence="8">
    <location>
        <begin position="47"/>
        <end position="376"/>
    </location>
</feature>
<dbReference type="Gene3D" id="2.30.40.10">
    <property type="entry name" value="Urease, subunit C, domain 1"/>
    <property type="match status" value="1"/>
</dbReference>
<protein>
    <submittedName>
        <fullName evidence="9">Amidohydrolase family protein</fullName>
    </submittedName>
</protein>
<dbReference type="Proteomes" id="UP000480929">
    <property type="component" value="Unassembled WGS sequence"/>
</dbReference>
<feature type="binding site" evidence="7">
    <location>
        <position position="184"/>
    </location>
    <ligand>
        <name>Zn(2+)</name>
        <dbReference type="ChEBI" id="CHEBI:29105"/>
    </ligand>
</feature>
<dbReference type="AlphaFoldDB" id="A0A6N7SC33"/>
<comment type="similarity">
    <text evidence="1 5">Belongs to the metallo-dependent hydrolases superfamily. NagA family.</text>
</comment>
<evidence type="ECO:0000313" key="12">
    <source>
        <dbReference type="Proteomes" id="UP000480929"/>
    </source>
</evidence>
<dbReference type="PANTHER" id="PTHR11113:SF14">
    <property type="entry name" value="N-ACETYLGLUCOSAMINE-6-PHOSPHATE DEACETYLASE"/>
    <property type="match status" value="1"/>
</dbReference>
<evidence type="ECO:0000256" key="6">
    <source>
        <dbReference type="PIRSR" id="PIRSR038994-1"/>
    </source>
</evidence>
<dbReference type="InterPro" id="IPR003764">
    <property type="entry name" value="GlcNAc_6-P_deAcase"/>
</dbReference>
<evidence type="ECO:0000259" key="8">
    <source>
        <dbReference type="Pfam" id="PF01979"/>
    </source>
</evidence>